<dbReference type="RefSeq" id="XP_034234592.1">
    <property type="nucleotide sequence ID" value="XM_034378701.1"/>
</dbReference>
<comment type="similarity">
    <text evidence="2 9">Belongs to the ZWILCH family.</text>
</comment>
<dbReference type="PANTHER" id="PTHR15995:SF1">
    <property type="entry name" value="PROTEIN ZWILCH HOMOLOG"/>
    <property type="match status" value="1"/>
</dbReference>
<dbReference type="OrthoDB" id="5556307at2759"/>
<evidence type="ECO:0000256" key="10">
    <source>
        <dbReference type="SAM" id="MobiDB-lite"/>
    </source>
</evidence>
<evidence type="ECO:0000256" key="8">
    <source>
        <dbReference type="ARBA" id="ARBA00023328"/>
    </source>
</evidence>
<evidence type="ECO:0000256" key="2">
    <source>
        <dbReference type="ARBA" id="ARBA00009062"/>
    </source>
</evidence>
<proteinExistence type="inferred from homology"/>
<keyword evidence="4 9" id="KW-0132">Cell division</keyword>
<evidence type="ECO:0000256" key="9">
    <source>
        <dbReference type="RuleBase" id="RU369076"/>
    </source>
</evidence>
<comment type="subcellular location">
    <subcellularLocation>
        <location evidence="1 9">Chromosome</location>
        <location evidence="1 9">Centromere</location>
        <location evidence="1 9">Kinetochore</location>
    </subcellularLocation>
</comment>
<dbReference type="KEGG" id="tpal:117641410"/>
<evidence type="ECO:0000313" key="12">
    <source>
        <dbReference type="RefSeq" id="XP_034234592.1"/>
    </source>
</evidence>
<accession>A0A6P8YKT8</accession>
<keyword evidence="11" id="KW-1185">Reference proteome</keyword>
<dbReference type="AlphaFoldDB" id="A0A6P8YKT8"/>
<dbReference type="Gene3D" id="1.20.58.730">
    <property type="match status" value="1"/>
</dbReference>
<dbReference type="GO" id="GO:1990423">
    <property type="term" value="C:RZZ complex"/>
    <property type="evidence" value="ECO:0007669"/>
    <property type="project" value="UniProtKB-UniRule"/>
</dbReference>
<dbReference type="PANTHER" id="PTHR15995">
    <property type="entry name" value="PROTEIN ZWILCH HOMOLOG"/>
    <property type="match status" value="1"/>
</dbReference>
<keyword evidence="3 9" id="KW-0158">Chromosome</keyword>
<dbReference type="CTD" id="55055"/>
<feature type="region of interest" description="Disordered" evidence="10">
    <location>
        <begin position="413"/>
        <end position="450"/>
    </location>
</feature>
<evidence type="ECO:0000256" key="7">
    <source>
        <dbReference type="ARBA" id="ARBA00023306"/>
    </source>
</evidence>
<evidence type="ECO:0000256" key="4">
    <source>
        <dbReference type="ARBA" id="ARBA00022618"/>
    </source>
</evidence>
<dbReference type="Proteomes" id="UP000515158">
    <property type="component" value="Unplaced"/>
</dbReference>
<dbReference type="InterPro" id="IPR018630">
    <property type="entry name" value="Zwilch"/>
</dbReference>
<dbReference type="Pfam" id="PF09817">
    <property type="entry name" value="Zwilch"/>
    <property type="match status" value="1"/>
</dbReference>
<protein>
    <recommendedName>
        <fullName evidence="9">Protein zwilch</fullName>
    </recommendedName>
</protein>
<dbReference type="GeneID" id="117641410"/>
<keyword evidence="7 9" id="KW-0131">Cell cycle</keyword>
<sequence>MPGVDGTWQVERLREIAGSEMGHAVQIMPPPSYLQALQYEGNVKPIPGLSSDVILVYKCRDRSSTSSLPIDVREEINSSLDASTELGGDPLPAPFDDDETDISTIELKQYQWAKGELNHYPLKIHDALNILNRGCDYLNDTSCECDVWCLVDGGVGKGAFNESKNGFSNGNGNHSVDASILDSSLSNGLSGTNTILKEKSRILVGVHATGEWWTRSFVESQGMCSVGSPEMDPEIMKKTHSDISLMPPHMMSVSVLCRYNIVGERLTSDVPPSATCASCVSLELEWRTPTISVPLQDVFARVLVQASVGHHSSPAHGLWKQLCVLQKLFEVLFTCWGNKSAPDMLPHLDPTPDETLDSEIPQESLKSRIRTLIMGGKQALQAQTANRRMSVAPSLLARQSVAPGRQSIAPSLLARQSMAPPSSRRQSIAPSLLGRQSIAPGAHRRQSMAPGFLDRMAPQVNEETNEDGEADNKAFSLSEVLDLAATGNRDNSDLTDGLFSLLSECKTYHELVNAWDLIFMELNEAPAPFIRPKNSTRAAKLIQGFISGQVDSTPNFMEIEGSLFPLELLLELGMEKLTTDYYYVFSKSKLAGRDELQDPQLIRPNLGVPKEKWLASCGQLLGWLAQVHCALEMTLPLEAPMTKITIQSMASKALKHFQSENSPIRSVEALLTPGNSIQEFNLPITPAAIQEHVNRDFDWWRMTLVSENESMRVKTVFLRSHQRPIFPPQLFETADSDTSTKDIKSYYCAEAVTISQKL</sequence>
<comment type="function">
    <text evidence="9">Essential component of the mitotic checkpoint, which prevents cells from prematurely exiting mitosis. Required for the assembly of the dynein-dynactin and MAD1-MAD2 complexes onto kinetochores. Its function related to the spindle assembly machinery is proposed to depend on its association in the mitotic RZZ complex.</text>
</comment>
<reference evidence="12" key="1">
    <citation type="submission" date="2025-08" db="UniProtKB">
        <authorList>
            <consortium name="RefSeq"/>
        </authorList>
    </citation>
    <scope>IDENTIFICATION</scope>
    <source>
        <tissue evidence="12">Total insect</tissue>
    </source>
</reference>
<evidence type="ECO:0000256" key="1">
    <source>
        <dbReference type="ARBA" id="ARBA00004629"/>
    </source>
</evidence>
<name>A0A6P8YKT8_THRPL</name>
<dbReference type="InParanoid" id="A0A6P8YKT8"/>
<evidence type="ECO:0000256" key="6">
    <source>
        <dbReference type="ARBA" id="ARBA00022838"/>
    </source>
</evidence>
<gene>
    <name evidence="12" type="primary">LOC117641410</name>
</gene>
<dbReference type="GO" id="GO:0034501">
    <property type="term" value="P:protein localization to kinetochore"/>
    <property type="evidence" value="ECO:0007669"/>
    <property type="project" value="UniProtKB-UniRule"/>
</dbReference>
<organism evidence="12">
    <name type="scientific">Thrips palmi</name>
    <name type="common">Melon thrips</name>
    <dbReference type="NCBI Taxonomy" id="161013"/>
    <lineage>
        <taxon>Eukaryota</taxon>
        <taxon>Metazoa</taxon>
        <taxon>Ecdysozoa</taxon>
        <taxon>Arthropoda</taxon>
        <taxon>Hexapoda</taxon>
        <taxon>Insecta</taxon>
        <taxon>Pterygota</taxon>
        <taxon>Neoptera</taxon>
        <taxon>Paraneoptera</taxon>
        <taxon>Thysanoptera</taxon>
        <taxon>Terebrantia</taxon>
        <taxon>Thripoidea</taxon>
        <taxon>Thripidae</taxon>
        <taxon>Thrips</taxon>
    </lineage>
</organism>
<comment type="subunit">
    <text evidence="9">Component of the RZZ complex.</text>
</comment>
<feature type="compositionally biased region" description="Polar residues" evidence="10">
    <location>
        <begin position="419"/>
        <end position="429"/>
    </location>
</feature>
<dbReference type="GO" id="GO:0007094">
    <property type="term" value="P:mitotic spindle assembly checkpoint signaling"/>
    <property type="evidence" value="ECO:0007669"/>
    <property type="project" value="UniProtKB-UniRule"/>
</dbReference>
<keyword evidence="6 9" id="KW-0995">Kinetochore</keyword>
<dbReference type="Gene3D" id="1.10.287.1880">
    <property type="match status" value="1"/>
</dbReference>
<keyword evidence="5 9" id="KW-0498">Mitosis</keyword>
<evidence type="ECO:0000256" key="5">
    <source>
        <dbReference type="ARBA" id="ARBA00022776"/>
    </source>
</evidence>
<dbReference type="GO" id="GO:0051301">
    <property type="term" value="P:cell division"/>
    <property type="evidence" value="ECO:0007669"/>
    <property type="project" value="UniProtKB-UniRule"/>
</dbReference>
<evidence type="ECO:0000313" key="11">
    <source>
        <dbReference type="Proteomes" id="UP000515158"/>
    </source>
</evidence>
<evidence type="ECO:0000256" key="3">
    <source>
        <dbReference type="ARBA" id="ARBA00022454"/>
    </source>
</evidence>
<keyword evidence="8 9" id="KW-0137">Centromere</keyword>